<dbReference type="RefSeq" id="WP_059432357.1">
    <property type="nucleotide sequence ID" value="NZ_FAUT01000002.1"/>
</dbReference>
<evidence type="ECO:0000259" key="8">
    <source>
        <dbReference type="Pfam" id="PF01435"/>
    </source>
</evidence>
<dbReference type="InterPro" id="IPR001915">
    <property type="entry name" value="Peptidase_M48"/>
</dbReference>
<keyword evidence="7" id="KW-0732">Signal</keyword>
<keyword evidence="2" id="KW-0479">Metal-binding</keyword>
<keyword evidence="1 6" id="KW-0645">Protease</keyword>
<dbReference type="Pfam" id="PF01435">
    <property type="entry name" value="Peptidase_M48"/>
    <property type="match status" value="1"/>
</dbReference>
<gene>
    <name evidence="9" type="primary">yggG</name>
    <name evidence="9" type="ORF">ERS686654_01245</name>
</gene>
<evidence type="ECO:0000256" key="5">
    <source>
        <dbReference type="ARBA" id="ARBA00023049"/>
    </source>
</evidence>
<dbReference type="EMBL" id="FAVB01000002">
    <property type="protein sequence ID" value="CUU81072.1"/>
    <property type="molecule type" value="Genomic_DNA"/>
</dbReference>
<keyword evidence="10" id="KW-1185">Reference proteome</keyword>
<dbReference type="Gene3D" id="3.30.2010.10">
    <property type="entry name" value="Metalloproteases ('zincins'), catalytic domain"/>
    <property type="match status" value="1"/>
</dbReference>
<dbReference type="EC" id="3.4.24.-" evidence="9"/>
<comment type="similarity">
    <text evidence="6">Belongs to the peptidase M48 family.</text>
</comment>
<protein>
    <submittedName>
        <fullName evidence="9">Peptidase M48, Ste24p</fullName>
        <ecNumber evidence="9">3.4.24.-</ecNumber>
    </submittedName>
</protein>
<comment type="caution">
    <text evidence="9">The sequence shown here is derived from an EMBL/GenBank/DDBJ whole genome shotgun (WGS) entry which is preliminary data.</text>
</comment>
<dbReference type="PROSITE" id="PS51257">
    <property type="entry name" value="PROKAR_LIPOPROTEIN"/>
    <property type="match status" value="1"/>
</dbReference>
<dbReference type="GO" id="GO:0016020">
    <property type="term" value="C:membrane"/>
    <property type="evidence" value="ECO:0007669"/>
    <property type="project" value="TreeGrafter"/>
</dbReference>
<evidence type="ECO:0000256" key="7">
    <source>
        <dbReference type="SAM" id="SignalP"/>
    </source>
</evidence>
<feature type="signal peptide" evidence="7">
    <location>
        <begin position="1"/>
        <end position="24"/>
    </location>
</feature>
<comment type="cofactor">
    <cofactor evidence="6">
        <name>Zn(2+)</name>
        <dbReference type="ChEBI" id="CHEBI:29105"/>
    </cofactor>
    <text evidence="6">Binds 1 zinc ion per subunit.</text>
</comment>
<feature type="domain" description="Peptidase M48" evidence="8">
    <location>
        <begin position="70"/>
        <end position="255"/>
    </location>
</feature>
<dbReference type="AlphaFoldDB" id="A0A0S4SG85"/>
<evidence type="ECO:0000313" key="10">
    <source>
        <dbReference type="Proteomes" id="UP000052237"/>
    </source>
</evidence>
<organism evidence="9 10">
    <name type="scientific">Campylobacter hyointestinalis subsp. hyointestinalis</name>
    <dbReference type="NCBI Taxonomy" id="91352"/>
    <lineage>
        <taxon>Bacteria</taxon>
        <taxon>Pseudomonadati</taxon>
        <taxon>Campylobacterota</taxon>
        <taxon>Epsilonproteobacteria</taxon>
        <taxon>Campylobacterales</taxon>
        <taxon>Campylobacteraceae</taxon>
        <taxon>Campylobacter</taxon>
    </lineage>
</organism>
<name>A0A0S4SG85_CAMHY</name>
<dbReference type="GO" id="GO:0046872">
    <property type="term" value="F:metal ion binding"/>
    <property type="evidence" value="ECO:0007669"/>
    <property type="project" value="UniProtKB-KW"/>
</dbReference>
<accession>A0A0S4SG85</accession>
<feature type="chain" id="PRO_5009799880" evidence="7">
    <location>
        <begin position="25"/>
        <end position="269"/>
    </location>
</feature>
<evidence type="ECO:0000256" key="3">
    <source>
        <dbReference type="ARBA" id="ARBA00022801"/>
    </source>
</evidence>
<sequence length="269" mass="29498">MKKRSFTVLVVSLLIFGGCFYSSTKPSVAQSSNSQLFLVSESEMDNAAAQAYMVALNEAKAKNTLNKNEAQTKRVREISNRLIKQVGVFRDDALKWDWQVNVVNEDTINAWCMPGGKIVVYSGIIEKLSLSDDELAAIIGHEISHALREHSREKASIDLAKNATLSIGASVLGLGQEGANLANLATKYTITLPFSRSNESEADAMGTELMARAGFDPNAAIKLWQKMAKQNANTPLEIASTHPSNDTRVRDLKQIVAKVEPLYKNAKKQ</sequence>
<evidence type="ECO:0000256" key="4">
    <source>
        <dbReference type="ARBA" id="ARBA00022833"/>
    </source>
</evidence>
<keyword evidence="3 6" id="KW-0378">Hydrolase</keyword>
<evidence type="ECO:0000256" key="1">
    <source>
        <dbReference type="ARBA" id="ARBA00022670"/>
    </source>
</evidence>
<dbReference type="Proteomes" id="UP000052237">
    <property type="component" value="Unassembled WGS sequence"/>
</dbReference>
<keyword evidence="4 6" id="KW-0862">Zinc</keyword>
<proteinExistence type="inferred from homology"/>
<reference evidence="9 10" key="1">
    <citation type="submission" date="2015-11" db="EMBL/GenBank/DDBJ databases">
        <authorList>
            <consortium name="Pathogen Informatics"/>
        </authorList>
    </citation>
    <scope>NUCLEOTIDE SEQUENCE [LARGE SCALE GENOMIC DNA]</scope>
    <source>
        <strain evidence="9 10">006A-0059</strain>
    </source>
</reference>
<evidence type="ECO:0000256" key="6">
    <source>
        <dbReference type="RuleBase" id="RU003983"/>
    </source>
</evidence>
<dbReference type="PANTHER" id="PTHR22726:SF1">
    <property type="entry name" value="METALLOENDOPEPTIDASE OMA1, MITOCHONDRIAL"/>
    <property type="match status" value="1"/>
</dbReference>
<dbReference type="PANTHER" id="PTHR22726">
    <property type="entry name" value="METALLOENDOPEPTIDASE OMA1"/>
    <property type="match status" value="1"/>
</dbReference>
<dbReference type="InterPro" id="IPR051156">
    <property type="entry name" value="Mito/Outer_Membr_Metalloprot"/>
</dbReference>
<keyword evidence="5 6" id="KW-0482">Metalloprotease</keyword>
<evidence type="ECO:0000313" key="9">
    <source>
        <dbReference type="EMBL" id="CUU81072.1"/>
    </source>
</evidence>
<dbReference type="GO" id="GO:0004222">
    <property type="term" value="F:metalloendopeptidase activity"/>
    <property type="evidence" value="ECO:0007669"/>
    <property type="project" value="InterPro"/>
</dbReference>
<dbReference type="CDD" id="cd07331">
    <property type="entry name" value="M48C_Oma1_like"/>
    <property type="match status" value="1"/>
</dbReference>
<dbReference type="GO" id="GO:0051603">
    <property type="term" value="P:proteolysis involved in protein catabolic process"/>
    <property type="evidence" value="ECO:0007669"/>
    <property type="project" value="TreeGrafter"/>
</dbReference>
<evidence type="ECO:0000256" key="2">
    <source>
        <dbReference type="ARBA" id="ARBA00022723"/>
    </source>
</evidence>